<proteinExistence type="predicted"/>
<accession>A0A0P0XKB0</accession>
<feature type="region of interest" description="Disordered" evidence="1">
    <location>
        <begin position="83"/>
        <end position="121"/>
    </location>
</feature>
<evidence type="ECO:0000313" key="2">
    <source>
        <dbReference type="EMBL" id="BAT07556.1"/>
    </source>
</evidence>
<feature type="non-terminal residue" evidence="2">
    <location>
        <position position="1"/>
    </location>
</feature>
<dbReference type="AlphaFoldDB" id="A0A0P0XKB0"/>
<keyword evidence="3" id="KW-1185">Reference proteome</keyword>
<evidence type="ECO:0000256" key="1">
    <source>
        <dbReference type="SAM" id="MobiDB-lite"/>
    </source>
</evidence>
<dbReference type="Proteomes" id="UP000059680">
    <property type="component" value="Chromosome 9"/>
</dbReference>
<protein>
    <submittedName>
        <fullName evidence="2">Os09g0337300 protein</fullName>
    </submittedName>
</protein>
<name>A0A0P0XKB0_ORYSJ</name>
<organism evidence="2 3">
    <name type="scientific">Oryza sativa subsp. japonica</name>
    <name type="common">Rice</name>
    <dbReference type="NCBI Taxonomy" id="39947"/>
    <lineage>
        <taxon>Eukaryota</taxon>
        <taxon>Viridiplantae</taxon>
        <taxon>Streptophyta</taxon>
        <taxon>Embryophyta</taxon>
        <taxon>Tracheophyta</taxon>
        <taxon>Spermatophyta</taxon>
        <taxon>Magnoliopsida</taxon>
        <taxon>Liliopsida</taxon>
        <taxon>Poales</taxon>
        <taxon>Poaceae</taxon>
        <taxon>BOP clade</taxon>
        <taxon>Oryzoideae</taxon>
        <taxon>Oryzeae</taxon>
        <taxon>Oryzinae</taxon>
        <taxon>Oryza</taxon>
        <taxon>Oryza sativa</taxon>
    </lineage>
</organism>
<gene>
    <name evidence="2" type="ordered locus">Os09g0337300</name>
    <name evidence="2" type="ORF">OSNPB_090337300</name>
</gene>
<sequence length="121" mass="13061">IHPSDRVAHVSLSLLLSRLSLSPPSIPLSLSLSAARRWPVEVGVAVAGNGAPSPPPDLAGGEVVDLGDGRAVVRWRRLRRPRPPLRQIRPERRQRTSAEAAQRLAADLGGGGWRRPCPPLR</sequence>
<reference evidence="2 3" key="3">
    <citation type="journal article" date="2013" name="Rice">
        <title>Improvement of the Oryza sativa Nipponbare reference genome using next generation sequence and optical map data.</title>
        <authorList>
            <person name="Kawahara Y."/>
            <person name="de la Bastide M."/>
            <person name="Hamilton J.P."/>
            <person name="Kanamori H."/>
            <person name="McCombie W.R."/>
            <person name="Ouyang S."/>
            <person name="Schwartz D.C."/>
            <person name="Tanaka T."/>
            <person name="Wu J."/>
            <person name="Zhou S."/>
            <person name="Childs K.L."/>
            <person name="Davidson R.M."/>
            <person name="Lin H."/>
            <person name="Quesada-Ocampo L."/>
            <person name="Vaillancourt B."/>
            <person name="Sakai H."/>
            <person name="Lee S.S."/>
            <person name="Kim J."/>
            <person name="Numa H."/>
            <person name="Itoh T."/>
            <person name="Buell C.R."/>
            <person name="Matsumoto T."/>
        </authorList>
    </citation>
    <scope>NUCLEOTIDE SEQUENCE [LARGE SCALE GENOMIC DNA]</scope>
    <source>
        <strain evidence="3">cv. Nipponbare</strain>
    </source>
</reference>
<dbReference type="EMBL" id="AP014965">
    <property type="protein sequence ID" value="BAT07556.1"/>
    <property type="molecule type" value="Genomic_DNA"/>
</dbReference>
<dbReference type="ExpressionAtlas" id="A0A0P0XKB0">
    <property type="expression patterns" value="baseline and differential"/>
</dbReference>
<dbReference type="Gramene" id="Os09t0337300-01">
    <property type="protein sequence ID" value="Os09t0337300-01"/>
    <property type="gene ID" value="Os09g0337300"/>
</dbReference>
<reference evidence="2 3" key="2">
    <citation type="journal article" date="2013" name="Plant Cell Physiol.">
        <title>Rice Annotation Project Database (RAP-DB): an integrative and interactive database for rice genomics.</title>
        <authorList>
            <person name="Sakai H."/>
            <person name="Lee S.S."/>
            <person name="Tanaka T."/>
            <person name="Numa H."/>
            <person name="Kim J."/>
            <person name="Kawahara Y."/>
            <person name="Wakimoto H."/>
            <person name="Yang C.C."/>
            <person name="Iwamoto M."/>
            <person name="Abe T."/>
            <person name="Yamada Y."/>
            <person name="Muto A."/>
            <person name="Inokuchi H."/>
            <person name="Ikemura T."/>
            <person name="Matsumoto T."/>
            <person name="Sasaki T."/>
            <person name="Itoh T."/>
        </authorList>
    </citation>
    <scope>NUCLEOTIDE SEQUENCE [LARGE SCALE GENOMIC DNA]</scope>
    <source>
        <strain evidence="3">cv. Nipponbare</strain>
    </source>
</reference>
<evidence type="ECO:0000313" key="3">
    <source>
        <dbReference type="Proteomes" id="UP000059680"/>
    </source>
</evidence>
<reference evidence="3" key="1">
    <citation type="journal article" date="2005" name="Nature">
        <title>The map-based sequence of the rice genome.</title>
        <authorList>
            <consortium name="International rice genome sequencing project (IRGSP)"/>
            <person name="Matsumoto T."/>
            <person name="Wu J."/>
            <person name="Kanamori H."/>
            <person name="Katayose Y."/>
            <person name="Fujisawa M."/>
            <person name="Namiki N."/>
            <person name="Mizuno H."/>
            <person name="Yamamoto K."/>
            <person name="Antonio B.A."/>
            <person name="Baba T."/>
            <person name="Sakata K."/>
            <person name="Nagamura Y."/>
            <person name="Aoki H."/>
            <person name="Arikawa K."/>
            <person name="Arita K."/>
            <person name="Bito T."/>
            <person name="Chiden Y."/>
            <person name="Fujitsuka N."/>
            <person name="Fukunaka R."/>
            <person name="Hamada M."/>
            <person name="Harada C."/>
            <person name="Hayashi A."/>
            <person name="Hijishita S."/>
            <person name="Honda M."/>
            <person name="Hosokawa S."/>
            <person name="Ichikawa Y."/>
            <person name="Idonuma A."/>
            <person name="Iijima M."/>
            <person name="Ikeda M."/>
            <person name="Ikeno M."/>
            <person name="Ito K."/>
            <person name="Ito S."/>
            <person name="Ito T."/>
            <person name="Ito Y."/>
            <person name="Ito Y."/>
            <person name="Iwabuchi A."/>
            <person name="Kamiya K."/>
            <person name="Karasawa W."/>
            <person name="Kurita K."/>
            <person name="Katagiri S."/>
            <person name="Kikuta A."/>
            <person name="Kobayashi H."/>
            <person name="Kobayashi N."/>
            <person name="Machita K."/>
            <person name="Maehara T."/>
            <person name="Masukawa M."/>
            <person name="Mizubayashi T."/>
            <person name="Mukai Y."/>
            <person name="Nagasaki H."/>
            <person name="Nagata Y."/>
            <person name="Naito S."/>
            <person name="Nakashima M."/>
            <person name="Nakama Y."/>
            <person name="Nakamichi Y."/>
            <person name="Nakamura M."/>
            <person name="Meguro A."/>
            <person name="Negishi M."/>
            <person name="Ohta I."/>
            <person name="Ohta T."/>
            <person name="Okamoto M."/>
            <person name="Ono N."/>
            <person name="Saji S."/>
            <person name="Sakaguchi M."/>
            <person name="Sakai K."/>
            <person name="Shibata M."/>
            <person name="Shimokawa T."/>
            <person name="Song J."/>
            <person name="Takazaki Y."/>
            <person name="Terasawa K."/>
            <person name="Tsugane M."/>
            <person name="Tsuji K."/>
            <person name="Ueda S."/>
            <person name="Waki K."/>
            <person name="Yamagata H."/>
            <person name="Yamamoto M."/>
            <person name="Yamamoto S."/>
            <person name="Yamane H."/>
            <person name="Yoshiki S."/>
            <person name="Yoshihara R."/>
            <person name="Yukawa K."/>
            <person name="Zhong H."/>
            <person name="Yano M."/>
            <person name="Yuan Q."/>
            <person name="Ouyang S."/>
            <person name="Liu J."/>
            <person name="Jones K.M."/>
            <person name="Gansberger K."/>
            <person name="Moffat K."/>
            <person name="Hill J."/>
            <person name="Bera J."/>
            <person name="Fadrosh D."/>
            <person name="Jin S."/>
            <person name="Johri S."/>
            <person name="Kim M."/>
            <person name="Overton L."/>
            <person name="Reardon M."/>
            <person name="Tsitrin T."/>
            <person name="Vuong H."/>
            <person name="Weaver B."/>
            <person name="Ciecko A."/>
            <person name="Tallon L."/>
            <person name="Jackson J."/>
            <person name="Pai G."/>
            <person name="Aken S.V."/>
            <person name="Utterback T."/>
            <person name="Reidmuller S."/>
            <person name="Feldblyum T."/>
            <person name="Hsiao J."/>
            <person name="Zismann V."/>
            <person name="Iobst S."/>
            <person name="de Vazeille A.R."/>
            <person name="Buell C.R."/>
            <person name="Ying K."/>
            <person name="Li Y."/>
            <person name="Lu T."/>
            <person name="Huang Y."/>
            <person name="Zhao Q."/>
            <person name="Feng Q."/>
            <person name="Zhang L."/>
            <person name="Zhu J."/>
            <person name="Weng Q."/>
            <person name="Mu J."/>
            <person name="Lu Y."/>
            <person name="Fan D."/>
            <person name="Liu Y."/>
            <person name="Guan J."/>
            <person name="Zhang Y."/>
            <person name="Yu S."/>
            <person name="Liu X."/>
            <person name="Zhang Y."/>
            <person name="Hong G."/>
            <person name="Han B."/>
            <person name="Choisne N."/>
            <person name="Demange N."/>
            <person name="Orjeda G."/>
            <person name="Samain S."/>
            <person name="Cattolico L."/>
            <person name="Pelletier E."/>
            <person name="Couloux A."/>
            <person name="Segurens B."/>
            <person name="Wincker P."/>
            <person name="D'Hont A."/>
            <person name="Scarpelli C."/>
            <person name="Weissenbach J."/>
            <person name="Salanoubat M."/>
            <person name="Quetier F."/>
            <person name="Yu Y."/>
            <person name="Kim H.R."/>
            <person name="Rambo T."/>
            <person name="Currie J."/>
            <person name="Collura K."/>
            <person name="Luo M."/>
            <person name="Yang T."/>
            <person name="Ammiraju J.S.S."/>
            <person name="Engler F."/>
            <person name="Soderlund C."/>
            <person name="Wing R.A."/>
            <person name="Palmer L.E."/>
            <person name="de la Bastide M."/>
            <person name="Spiegel L."/>
            <person name="Nascimento L."/>
            <person name="Zutavern T."/>
            <person name="O'Shaughnessy A."/>
            <person name="Dike S."/>
            <person name="Dedhia N."/>
            <person name="Preston R."/>
            <person name="Balija V."/>
            <person name="McCombie W.R."/>
            <person name="Chow T."/>
            <person name="Chen H."/>
            <person name="Chung M."/>
            <person name="Chen C."/>
            <person name="Shaw J."/>
            <person name="Wu H."/>
            <person name="Hsiao K."/>
            <person name="Chao Y."/>
            <person name="Chu M."/>
            <person name="Cheng C."/>
            <person name="Hour A."/>
            <person name="Lee P."/>
            <person name="Lin S."/>
            <person name="Lin Y."/>
            <person name="Liou J."/>
            <person name="Liu S."/>
            <person name="Hsing Y."/>
            <person name="Raghuvanshi S."/>
            <person name="Mohanty A."/>
            <person name="Bharti A.K."/>
            <person name="Gaur A."/>
            <person name="Gupta V."/>
            <person name="Kumar D."/>
            <person name="Ravi V."/>
            <person name="Vij S."/>
            <person name="Kapur A."/>
            <person name="Khurana P."/>
            <person name="Khurana P."/>
            <person name="Khurana J.P."/>
            <person name="Tyagi A.K."/>
            <person name="Gaikwad K."/>
            <person name="Singh A."/>
            <person name="Dalal V."/>
            <person name="Srivastava S."/>
            <person name="Dixit A."/>
            <person name="Pal A.K."/>
            <person name="Ghazi I.A."/>
            <person name="Yadav M."/>
            <person name="Pandit A."/>
            <person name="Bhargava A."/>
            <person name="Sureshbabu K."/>
            <person name="Batra K."/>
            <person name="Sharma T.R."/>
            <person name="Mohapatra T."/>
            <person name="Singh N.K."/>
            <person name="Messing J."/>
            <person name="Nelson A.B."/>
            <person name="Fuks G."/>
            <person name="Kavchok S."/>
            <person name="Keizer G."/>
            <person name="Linton E."/>
            <person name="Llaca V."/>
            <person name="Song R."/>
            <person name="Tanyolac B."/>
            <person name="Young S."/>
            <person name="Ho-Il K."/>
            <person name="Hahn J.H."/>
            <person name="Sangsakoo G."/>
            <person name="Vanavichit A."/>
            <person name="de Mattos Luiz.A.T."/>
            <person name="Zimmer P.D."/>
            <person name="Malone G."/>
            <person name="Dellagostin O."/>
            <person name="de Oliveira A.C."/>
            <person name="Bevan M."/>
            <person name="Bancroft I."/>
            <person name="Minx P."/>
            <person name="Cordum H."/>
            <person name="Wilson R."/>
            <person name="Cheng Z."/>
            <person name="Jin W."/>
            <person name="Jiang J."/>
            <person name="Leong S.A."/>
            <person name="Iwama H."/>
            <person name="Gojobori T."/>
            <person name="Itoh T."/>
            <person name="Niimura Y."/>
            <person name="Fujii Y."/>
            <person name="Habara T."/>
            <person name="Sakai H."/>
            <person name="Sato Y."/>
            <person name="Wilson G."/>
            <person name="Kumar K."/>
            <person name="McCouch S."/>
            <person name="Juretic N."/>
            <person name="Hoen D."/>
            <person name="Wright S."/>
            <person name="Bruskiewich R."/>
            <person name="Bureau T."/>
            <person name="Miyao A."/>
            <person name="Hirochika H."/>
            <person name="Nishikawa T."/>
            <person name="Kadowaki K."/>
            <person name="Sugiura M."/>
            <person name="Burr B."/>
            <person name="Sasaki T."/>
        </authorList>
    </citation>
    <scope>NUCLEOTIDE SEQUENCE [LARGE SCALE GENOMIC DNA]</scope>
    <source>
        <strain evidence="3">cv. Nipponbare</strain>
    </source>
</reference>